<dbReference type="EMBL" id="AP028907">
    <property type="protein sequence ID" value="BES82479.1"/>
    <property type="molecule type" value="Genomic_DNA"/>
</dbReference>
<proteinExistence type="predicted"/>
<dbReference type="Proteomes" id="UP001341135">
    <property type="component" value="Chromosome"/>
</dbReference>
<dbReference type="SUPFAM" id="SSF109604">
    <property type="entry name" value="HD-domain/PDEase-like"/>
    <property type="match status" value="1"/>
</dbReference>
<protein>
    <submittedName>
        <fullName evidence="1">Uncharacterized protein</fullName>
    </submittedName>
</protein>
<name>A0ABN6ZQK3_9CREN</name>
<reference evidence="1 2" key="1">
    <citation type="submission" date="2023-09" db="EMBL/GenBank/DDBJ databases">
        <title>Pyrofollis japonicus gen. nov. sp. nov., a novel member of the family Pyrodictiaceae isolated from the Iheya North hydrothermal field.</title>
        <authorList>
            <person name="Miyazaki U."/>
            <person name="Sanari M."/>
            <person name="Tame A."/>
            <person name="Kitajima M."/>
            <person name="Okamoto A."/>
            <person name="Sawayama S."/>
            <person name="Miyazaki J."/>
            <person name="Takai K."/>
            <person name="Nakagawa S."/>
        </authorList>
    </citation>
    <scope>NUCLEOTIDE SEQUENCE [LARGE SCALE GENOMIC DNA]</scope>
    <source>
        <strain evidence="1 2">AV2</strain>
    </source>
</reference>
<gene>
    <name evidence="1" type="ORF">PABY_20460</name>
</gene>
<accession>A0ABN6ZQK3</accession>
<keyword evidence="2" id="KW-1185">Reference proteome</keyword>
<sequence>MVREAVAHVLSKVRGIDPKRLLSGVPPRAVLAAFYAAELCRLENCSEETAAIAALVYSHNQADSVLDKAPQHIVHHVRKVLEEAEYAHLRSPSSQYTMVVLDADVLARIGALSLFNRFTEYQASIADMLQAALDILSYAVASDYILYTHSAKKLASRMKPHTIAYFNWLVEELASLGIKARLRTETTVGGVISYVDLLSCPCGDTIVKEKAVKPAEKCMRYILRYTCRSCGLDVEATTCIPESTRTR</sequence>
<organism evidence="1 2">
    <name type="scientific">Pyrodictium abyssi</name>
    <dbReference type="NCBI Taxonomy" id="54256"/>
    <lineage>
        <taxon>Archaea</taxon>
        <taxon>Thermoproteota</taxon>
        <taxon>Thermoprotei</taxon>
        <taxon>Desulfurococcales</taxon>
        <taxon>Pyrodictiaceae</taxon>
        <taxon>Pyrodictium</taxon>
    </lineage>
</organism>
<evidence type="ECO:0000313" key="1">
    <source>
        <dbReference type="EMBL" id="BES82479.1"/>
    </source>
</evidence>
<evidence type="ECO:0000313" key="2">
    <source>
        <dbReference type="Proteomes" id="UP001341135"/>
    </source>
</evidence>
<dbReference type="GeneID" id="89290044"/>
<dbReference type="RefSeq" id="WP_338249841.1">
    <property type="nucleotide sequence ID" value="NZ_AP028907.1"/>
</dbReference>